<dbReference type="EMBL" id="QGKY02000094">
    <property type="protein sequence ID" value="KAF2602888.1"/>
    <property type="molecule type" value="Genomic_DNA"/>
</dbReference>
<reference evidence="1" key="1">
    <citation type="submission" date="2019-12" db="EMBL/GenBank/DDBJ databases">
        <title>Genome sequencing and annotation of Brassica cretica.</title>
        <authorList>
            <person name="Studholme D.J."/>
            <person name="Sarris P.F."/>
        </authorList>
    </citation>
    <scope>NUCLEOTIDE SEQUENCE</scope>
    <source>
        <strain evidence="1">PFS-001/15</strain>
        <strain evidence="2">PFS-102/07</strain>
        <tissue evidence="1">Leaf</tissue>
    </source>
</reference>
<accession>A0A8S9IDX3</accession>
<dbReference type="Proteomes" id="UP000712281">
    <property type="component" value="Unassembled WGS sequence"/>
</dbReference>
<dbReference type="AlphaFoldDB" id="A0A8S9IDX3"/>
<gene>
    <name evidence="1" type="ORF">F2Q68_00027126</name>
    <name evidence="2" type="ORF">F2Q70_00027566</name>
</gene>
<proteinExistence type="predicted"/>
<protein>
    <submittedName>
        <fullName evidence="1">Uncharacterized protein</fullName>
    </submittedName>
</protein>
<sequence length="150" mass="17720">MNSRGLDMKGWPLRLKSPLLRPRSWRLKQVVIETFVRLLALLVVKSLMASERFLLPWRRGWLTKEKEVSAEIQLHEVVANIDLLNEIKSEGLVVDEEIVRLKKMKKDCKSMLAWLLFRTGRWRVSTSLKFLKIQLSTMKLRIRLPARRKS</sequence>
<evidence type="ECO:0000313" key="3">
    <source>
        <dbReference type="Proteomes" id="UP000712281"/>
    </source>
</evidence>
<evidence type="ECO:0000313" key="2">
    <source>
        <dbReference type="EMBL" id="KAF2602888.1"/>
    </source>
</evidence>
<organism evidence="1 3">
    <name type="scientific">Brassica cretica</name>
    <name type="common">Mustard</name>
    <dbReference type="NCBI Taxonomy" id="69181"/>
    <lineage>
        <taxon>Eukaryota</taxon>
        <taxon>Viridiplantae</taxon>
        <taxon>Streptophyta</taxon>
        <taxon>Embryophyta</taxon>
        <taxon>Tracheophyta</taxon>
        <taxon>Spermatophyta</taxon>
        <taxon>Magnoliopsida</taxon>
        <taxon>eudicotyledons</taxon>
        <taxon>Gunneridae</taxon>
        <taxon>Pentapetalae</taxon>
        <taxon>rosids</taxon>
        <taxon>malvids</taxon>
        <taxon>Brassicales</taxon>
        <taxon>Brassicaceae</taxon>
        <taxon>Brassiceae</taxon>
        <taxon>Brassica</taxon>
    </lineage>
</organism>
<dbReference type="EMBL" id="QGKW02001911">
    <property type="protein sequence ID" value="KAF2568150.1"/>
    <property type="molecule type" value="Genomic_DNA"/>
</dbReference>
<comment type="caution">
    <text evidence="1">The sequence shown here is derived from an EMBL/GenBank/DDBJ whole genome shotgun (WGS) entry which is preliminary data.</text>
</comment>
<name>A0A8S9IDX3_BRACR</name>
<evidence type="ECO:0000313" key="1">
    <source>
        <dbReference type="EMBL" id="KAF2568150.1"/>
    </source>
</evidence>